<dbReference type="GO" id="GO:0005737">
    <property type="term" value="C:cytoplasm"/>
    <property type="evidence" value="ECO:0007669"/>
    <property type="project" value="TreeGrafter"/>
</dbReference>
<comment type="caution">
    <text evidence="2">The sequence shown here is derived from an EMBL/GenBank/DDBJ whole genome shotgun (WGS) entry which is preliminary data.</text>
</comment>
<dbReference type="AlphaFoldDB" id="A0A6N4A0A2"/>
<gene>
    <name evidence="2" type="ORF">ATX59_07960</name>
</gene>
<dbReference type="GO" id="GO:0110154">
    <property type="term" value="P:RNA decapping"/>
    <property type="evidence" value="ECO:0007669"/>
    <property type="project" value="TreeGrafter"/>
</dbReference>
<dbReference type="Proteomes" id="UP000181728">
    <property type="component" value="Unassembled WGS sequence"/>
</dbReference>
<dbReference type="Gene3D" id="3.60.21.10">
    <property type="match status" value="1"/>
</dbReference>
<dbReference type="RefSeq" id="WP_071419424.1">
    <property type="nucleotide sequence ID" value="NZ_MLKQ01000210.1"/>
</dbReference>
<reference evidence="2 3" key="1">
    <citation type="journal article" date="2016" name="BMC Genomics">
        <title>Consensus pan-genome assembly of the specialised wine bacterium Oenococcus oeni.</title>
        <authorList>
            <person name="Sternes P.R."/>
            <person name="Borneman A.R."/>
        </authorList>
    </citation>
    <scope>NUCLEOTIDE SEQUENCE [LARGE SCALE GENOMIC DNA]</scope>
    <source>
        <strain evidence="2 3">AWRIB661</strain>
    </source>
</reference>
<dbReference type="PANTHER" id="PTHR42850:SF4">
    <property type="entry name" value="ZINC-DEPENDENT ENDOPOLYPHOSPHATASE"/>
    <property type="match status" value="1"/>
</dbReference>
<dbReference type="InterPro" id="IPR050126">
    <property type="entry name" value="Ap4A_hydrolase"/>
</dbReference>
<dbReference type="PANTHER" id="PTHR42850">
    <property type="entry name" value="METALLOPHOSPHOESTERASE"/>
    <property type="match status" value="1"/>
</dbReference>
<name>A0A6N4A0A2_OENOE</name>
<dbReference type="EMBL" id="MLOK01000053">
    <property type="protein sequence ID" value="OIM20657.1"/>
    <property type="molecule type" value="Genomic_DNA"/>
</dbReference>
<dbReference type="InterPro" id="IPR029052">
    <property type="entry name" value="Metallo-depent_PP-like"/>
</dbReference>
<dbReference type="GO" id="GO:0008803">
    <property type="term" value="F:bis(5'-nucleosyl)-tetraphosphatase (symmetrical) activity"/>
    <property type="evidence" value="ECO:0007669"/>
    <property type="project" value="TreeGrafter"/>
</dbReference>
<dbReference type="InterPro" id="IPR004843">
    <property type="entry name" value="Calcineurin-like_PHP"/>
</dbReference>
<evidence type="ECO:0000313" key="3">
    <source>
        <dbReference type="Proteomes" id="UP000181728"/>
    </source>
</evidence>
<organism evidence="2 3">
    <name type="scientific">Oenococcus oeni</name>
    <name type="common">Leuconostoc oenos</name>
    <dbReference type="NCBI Taxonomy" id="1247"/>
    <lineage>
        <taxon>Bacteria</taxon>
        <taxon>Bacillati</taxon>
        <taxon>Bacillota</taxon>
        <taxon>Bacilli</taxon>
        <taxon>Lactobacillales</taxon>
        <taxon>Lactobacillaceae</taxon>
        <taxon>Oenococcus</taxon>
    </lineage>
</organism>
<proteinExistence type="predicted"/>
<accession>A0A6N4A0A2</accession>
<dbReference type="GO" id="GO:0016791">
    <property type="term" value="F:phosphatase activity"/>
    <property type="evidence" value="ECO:0007669"/>
    <property type="project" value="TreeGrafter"/>
</dbReference>
<protein>
    <submittedName>
        <fullName evidence="2">Metallophosphatase</fullName>
    </submittedName>
</protein>
<sequence>MNKFEVHEQLDKVILVSDIHENWQALKKIVDLPEYGKSDYTLVFLGDYTDANGSNLHEPIKVINFIMDQVKNHGALAIHGNHDDMLYGTAIGDSDKFFNWGNNGILETQELLGLTANDVNIELTKNELNEKYSEYIDFLDEIPYAIEDQKRLFVHGGIDWTKNNYHDTAVEDLIWIREKYFFSNFSAASLYDPVKRPIVDKAWHRNTSNKVIVAGHTPSYFLSADQSNPIVEMRNNQNDFSRYDIDGGSHSADIEAALNILILDKEGKEIRRDRLLA</sequence>
<evidence type="ECO:0000313" key="2">
    <source>
        <dbReference type="EMBL" id="OIM20657.1"/>
    </source>
</evidence>
<dbReference type="SUPFAM" id="SSF56300">
    <property type="entry name" value="Metallo-dependent phosphatases"/>
    <property type="match status" value="1"/>
</dbReference>
<dbReference type="Pfam" id="PF00149">
    <property type="entry name" value="Metallophos"/>
    <property type="match status" value="1"/>
</dbReference>
<feature type="domain" description="Calcineurin-like phosphoesterase" evidence="1">
    <location>
        <begin position="12"/>
        <end position="220"/>
    </location>
</feature>
<evidence type="ECO:0000259" key="1">
    <source>
        <dbReference type="Pfam" id="PF00149"/>
    </source>
</evidence>